<feature type="chain" id="PRO_5022876345" evidence="1">
    <location>
        <begin position="24"/>
        <end position="302"/>
    </location>
</feature>
<dbReference type="Proteomes" id="UP000321721">
    <property type="component" value="Unassembled WGS sequence"/>
</dbReference>
<dbReference type="Pfam" id="PF16119">
    <property type="entry name" value="DUF4835"/>
    <property type="match status" value="1"/>
</dbReference>
<dbReference type="InterPro" id="IPR032274">
    <property type="entry name" value="DUF4835"/>
</dbReference>
<dbReference type="RefSeq" id="WP_147099036.1">
    <property type="nucleotide sequence ID" value="NZ_VOOS01000002.1"/>
</dbReference>
<dbReference type="AlphaFoldDB" id="A0A5C6RWU6"/>
<keyword evidence="1" id="KW-0732">Signal</keyword>
<accession>A0A5C6RWU6</accession>
<gene>
    <name evidence="2" type="ORF">FRY74_04445</name>
</gene>
<name>A0A5C6RWU6_9FLAO</name>
<proteinExistence type="predicted"/>
<reference evidence="2 3" key="1">
    <citation type="submission" date="2019-08" db="EMBL/GenBank/DDBJ databases">
        <title>Genome of Vicingus serpentipes NCIMB 15042.</title>
        <authorList>
            <person name="Bowman J.P."/>
        </authorList>
    </citation>
    <scope>NUCLEOTIDE SEQUENCE [LARGE SCALE GENOMIC DNA]</scope>
    <source>
        <strain evidence="2 3">NCIMB 15042</strain>
    </source>
</reference>
<feature type="signal peptide" evidence="1">
    <location>
        <begin position="1"/>
        <end position="23"/>
    </location>
</feature>
<comment type="caution">
    <text evidence="2">The sequence shown here is derived from an EMBL/GenBank/DDBJ whole genome shotgun (WGS) entry which is preliminary data.</text>
</comment>
<dbReference type="OrthoDB" id="9773381at2"/>
<dbReference type="EMBL" id="VOOS01000002">
    <property type="protein sequence ID" value="TXB65822.1"/>
    <property type="molecule type" value="Genomic_DNA"/>
</dbReference>
<protein>
    <submittedName>
        <fullName evidence="2">DUF4835 family protein</fullName>
    </submittedName>
</protein>
<evidence type="ECO:0000313" key="3">
    <source>
        <dbReference type="Proteomes" id="UP000321721"/>
    </source>
</evidence>
<organism evidence="2 3">
    <name type="scientific">Vicingus serpentipes</name>
    <dbReference type="NCBI Taxonomy" id="1926625"/>
    <lineage>
        <taxon>Bacteria</taxon>
        <taxon>Pseudomonadati</taxon>
        <taxon>Bacteroidota</taxon>
        <taxon>Flavobacteriia</taxon>
        <taxon>Flavobacteriales</taxon>
        <taxon>Vicingaceae</taxon>
        <taxon>Vicingus</taxon>
    </lineage>
</organism>
<keyword evidence="3" id="KW-1185">Reference proteome</keyword>
<evidence type="ECO:0000256" key="1">
    <source>
        <dbReference type="SAM" id="SignalP"/>
    </source>
</evidence>
<sequence>MNHLLRIILIFVFSLYFNSLVNAQELNCNVQVNSSQVTGSDKSIFDVMQKAIYEFMNNRKWTNHVYSNQERIECTILINITEQVSVGSFKATIQVQSRRPVFNSSYNSTLLNHIDRDFEFTFNEFDQLDYSETTFISNLTSTLSFYAYMILALDYDSFELNGGTQNLIKAQTIVTNAQSAPNTGWKAFEDTKNRYWMAENYLKPNYAELRKTFYNYHRLGFDIMTKDASEGRKVVFNSLKNLESVFNYDMNSFQLQLFFNAKKDELIDLFKEAQPSEKAEVVLLLKRINPANGNDYEKILKK</sequence>
<evidence type="ECO:0000313" key="2">
    <source>
        <dbReference type="EMBL" id="TXB65822.1"/>
    </source>
</evidence>